<evidence type="ECO:0000313" key="7">
    <source>
        <dbReference type="EMBL" id="QDQ73814.1"/>
    </source>
</evidence>
<keyword evidence="5" id="KW-0732">Signal</keyword>
<feature type="region of interest" description="Disordered" evidence="4">
    <location>
        <begin position="336"/>
        <end position="364"/>
    </location>
</feature>
<dbReference type="InterPro" id="IPR006664">
    <property type="entry name" value="OMP_bac"/>
</dbReference>
<organism evidence="7 8">
    <name type="scientific">Pseudoluteimonas lycopersici</name>
    <dbReference type="NCBI Taxonomy" id="1324796"/>
    <lineage>
        <taxon>Bacteria</taxon>
        <taxon>Pseudomonadati</taxon>
        <taxon>Pseudomonadota</taxon>
        <taxon>Gammaproteobacteria</taxon>
        <taxon>Lysobacterales</taxon>
        <taxon>Lysobacteraceae</taxon>
        <taxon>Pseudoluteimonas</taxon>
    </lineage>
</organism>
<dbReference type="RefSeq" id="WP_143879326.1">
    <property type="nucleotide sequence ID" value="NZ_BAABLZ010000001.1"/>
</dbReference>
<keyword evidence="2 3" id="KW-0472">Membrane</keyword>
<dbReference type="GO" id="GO:0009279">
    <property type="term" value="C:cell outer membrane"/>
    <property type="evidence" value="ECO:0007669"/>
    <property type="project" value="UniProtKB-SubCell"/>
</dbReference>
<dbReference type="PROSITE" id="PS51123">
    <property type="entry name" value="OMPA_2"/>
    <property type="match status" value="1"/>
</dbReference>
<evidence type="ECO:0000256" key="5">
    <source>
        <dbReference type="SAM" id="SignalP"/>
    </source>
</evidence>
<dbReference type="SUPFAM" id="SSF103088">
    <property type="entry name" value="OmpA-like"/>
    <property type="match status" value="1"/>
</dbReference>
<feature type="signal peptide" evidence="5">
    <location>
        <begin position="1"/>
        <end position="25"/>
    </location>
</feature>
<dbReference type="OrthoDB" id="9792021at2"/>
<dbReference type="Proteomes" id="UP000315891">
    <property type="component" value="Chromosome"/>
</dbReference>
<evidence type="ECO:0000256" key="1">
    <source>
        <dbReference type="ARBA" id="ARBA00004442"/>
    </source>
</evidence>
<feature type="domain" description="OmpA-like" evidence="6">
    <location>
        <begin position="249"/>
        <end position="364"/>
    </location>
</feature>
<keyword evidence="8" id="KW-1185">Reference proteome</keyword>
<protein>
    <submittedName>
        <fullName evidence="7">OmpA family protein</fullName>
    </submittedName>
</protein>
<dbReference type="CDD" id="cd07185">
    <property type="entry name" value="OmpA_C-like"/>
    <property type="match status" value="1"/>
</dbReference>
<evidence type="ECO:0000256" key="2">
    <source>
        <dbReference type="ARBA" id="ARBA00023136"/>
    </source>
</evidence>
<comment type="subcellular location">
    <subcellularLocation>
        <location evidence="1">Cell outer membrane</location>
    </subcellularLocation>
</comment>
<dbReference type="PROSITE" id="PS51257">
    <property type="entry name" value="PROKAR_LIPOPROTEIN"/>
    <property type="match status" value="1"/>
</dbReference>
<evidence type="ECO:0000256" key="4">
    <source>
        <dbReference type="SAM" id="MobiDB-lite"/>
    </source>
</evidence>
<dbReference type="InterPro" id="IPR050330">
    <property type="entry name" value="Bact_OuterMem_StrucFunc"/>
</dbReference>
<dbReference type="Gene3D" id="3.30.1330.60">
    <property type="entry name" value="OmpA-like domain"/>
    <property type="match status" value="1"/>
</dbReference>
<dbReference type="EMBL" id="CP041742">
    <property type="protein sequence ID" value="QDQ73814.1"/>
    <property type="molecule type" value="Genomic_DNA"/>
</dbReference>
<dbReference type="PRINTS" id="PR01021">
    <property type="entry name" value="OMPADOMAIN"/>
</dbReference>
<dbReference type="InterPro" id="IPR006665">
    <property type="entry name" value="OmpA-like"/>
</dbReference>
<dbReference type="InterPro" id="IPR036737">
    <property type="entry name" value="OmpA-like_sf"/>
</dbReference>
<evidence type="ECO:0000313" key="8">
    <source>
        <dbReference type="Proteomes" id="UP000315891"/>
    </source>
</evidence>
<feature type="region of interest" description="Disordered" evidence="4">
    <location>
        <begin position="46"/>
        <end position="72"/>
    </location>
</feature>
<gene>
    <name evidence="7" type="ORF">FNZ56_07970</name>
</gene>
<accession>A0A516V5L3</accession>
<proteinExistence type="predicted"/>
<feature type="chain" id="PRO_5022016238" evidence="5">
    <location>
        <begin position="26"/>
        <end position="364"/>
    </location>
</feature>
<evidence type="ECO:0000259" key="6">
    <source>
        <dbReference type="PROSITE" id="PS51123"/>
    </source>
</evidence>
<sequence>MARSDARILLSALLASLALVGCKPAATGADAAASAAMATPATPATIPTPATISIPTPASTATSGDAGATDASADFDPASVPESTATLPPFPFFKAPDGLASVQDEKTRNSSFDREHMIAGGKVVALEGKVFRDLFPLDNPDRPYSALEFQRNYENAITDLGGMKVSAVQFTDEVNNAFGGRDAVDAHFHGTCAGVDCENNTYLIRQGGQEYWVLVSTGAIPLHGAIVVLQRKAMESKLGFLDAGAMKKAIDKDGHVALHINFDVDKATLRPDAKPVVAEIDKLLGADPALKLSIEGHTDNTGTAAHNQELSAARAASVRDALVALGVDASRLTSKGFGQDKPVADNGTESGRAQNRRVELVKVD</sequence>
<dbReference type="PANTHER" id="PTHR30329:SF20">
    <property type="entry name" value="EXPORTED PROTEIN"/>
    <property type="match status" value="1"/>
</dbReference>
<dbReference type="AlphaFoldDB" id="A0A516V5L3"/>
<name>A0A516V5L3_9GAMM</name>
<dbReference type="PANTHER" id="PTHR30329">
    <property type="entry name" value="STATOR ELEMENT OF FLAGELLAR MOTOR COMPLEX"/>
    <property type="match status" value="1"/>
</dbReference>
<reference evidence="7 8" key="1">
    <citation type="submission" date="2019-07" db="EMBL/GenBank/DDBJ databases">
        <title>Lysobacter weifangensis sp. nov., isolated from bensulfuron-methyl contaminated farmland soil.</title>
        <authorList>
            <person name="Zhao H."/>
        </authorList>
    </citation>
    <scope>NUCLEOTIDE SEQUENCE [LARGE SCALE GENOMIC DNA]</scope>
    <source>
        <strain evidence="7 8">CC-Bw-6</strain>
    </source>
</reference>
<evidence type="ECO:0000256" key="3">
    <source>
        <dbReference type="PROSITE-ProRule" id="PRU00473"/>
    </source>
</evidence>
<dbReference type="Pfam" id="PF00691">
    <property type="entry name" value="OmpA"/>
    <property type="match status" value="1"/>
</dbReference>